<dbReference type="EMBL" id="NBAG03000457">
    <property type="protein sequence ID" value="PNI22139.1"/>
    <property type="molecule type" value="Genomic_DNA"/>
</dbReference>
<dbReference type="Proteomes" id="UP000236370">
    <property type="component" value="Unassembled WGS sequence"/>
</dbReference>
<proteinExistence type="predicted"/>
<name>A0A2J8JH94_PANTR</name>
<evidence type="ECO:0000313" key="2">
    <source>
        <dbReference type="Proteomes" id="UP000236370"/>
    </source>
</evidence>
<feature type="non-terminal residue" evidence="1">
    <location>
        <position position="1"/>
    </location>
</feature>
<organism evidence="1 2">
    <name type="scientific">Pan troglodytes</name>
    <name type="common">Chimpanzee</name>
    <dbReference type="NCBI Taxonomy" id="9598"/>
    <lineage>
        <taxon>Eukaryota</taxon>
        <taxon>Metazoa</taxon>
        <taxon>Chordata</taxon>
        <taxon>Craniata</taxon>
        <taxon>Vertebrata</taxon>
        <taxon>Euteleostomi</taxon>
        <taxon>Mammalia</taxon>
        <taxon>Eutheria</taxon>
        <taxon>Euarchontoglires</taxon>
        <taxon>Primates</taxon>
        <taxon>Haplorrhini</taxon>
        <taxon>Catarrhini</taxon>
        <taxon>Hominidae</taxon>
        <taxon>Pan</taxon>
    </lineage>
</organism>
<dbReference type="AlphaFoldDB" id="A0A2J8JH94"/>
<evidence type="ECO:0000313" key="1">
    <source>
        <dbReference type="EMBL" id="PNI22139.1"/>
    </source>
</evidence>
<protein>
    <submittedName>
        <fullName evidence="1">ERCC6L2 isoform 2</fullName>
    </submittedName>
</protein>
<reference evidence="1 2" key="1">
    <citation type="submission" date="2017-12" db="EMBL/GenBank/DDBJ databases">
        <title>High-resolution comparative analysis of great ape genomes.</title>
        <authorList>
            <person name="Pollen A."/>
            <person name="Hastie A."/>
            <person name="Hormozdiari F."/>
            <person name="Dougherty M."/>
            <person name="Liu R."/>
            <person name="Chaisson M."/>
            <person name="Hoppe E."/>
            <person name="Hill C."/>
            <person name="Pang A."/>
            <person name="Hillier L."/>
            <person name="Baker C."/>
            <person name="Armstrong J."/>
            <person name="Shendure J."/>
            <person name="Paten B."/>
            <person name="Wilson R."/>
            <person name="Chao H."/>
            <person name="Schneider V."/>
            <person name="Ventura M."/>
            <person name="Kronenberg Z."/>
            <person name="Murali S."/>
            <person name="Gordon D."/>
            <person name="Cantsilieris S."/>
            <person name="Munson K."/>
            <person name="Nelson B."/>
            <person name="Raja A."/>
            <person name="Underwood J."/>
            <person name="Diekhans M."/>
            <person name="Fiddes I."/>
            <person name="Haussler D."/>
            <person name="Eichler E."/>
        </authorList>
    </citation>
    <scope>NUCLEOTIDE SEQUENCE [LARGE SCALE GENOMIC DNA]</scope>
    <source>
        <strain evidence="1">Yerkes chimp pedigree #C0471</strain>
    </source>
</reference>
<gene>
    <name evidence="1" type="ORF">CK820_G0047654</name>
</gene>
<comment type="caution">
    <text evidence="1">The sequence shown here is derived from an EMBL/GenBank/DDBJ whole genome shotgun (WGS) entry which is preliminary data.</text>
</comment>
<accession>A0A2J8JH94</accession>
<sequence length="53" mass="6076">TSKQQETLIKRICDQVFSRFPDFVQKSKDAAFETLSDPKYSGKMKVSSSKVYP</sequence>